<keyword evidence="6 7" id="KW-0472">Membrane</keyword>
<keyword evidence="10" id="KW-1185">Reference proteome</keyword>
<evidence type="ECO:0000256" key="3">
    <source>
        <dbReference type="ARBA" id="ARBA00022692"/>
    </source>
</evidence>
<feature type="domain" description="Cytochrome C biogenesis protein transmembrane" evidence="8">
    <location>
        <begin position="9"/>
        <end position="216"/>
    </location>
</feature>
<comment type="similarity">
    <text evidence="2">Belongs to the DsbD family.</text>
</comment>
<sequence>MITFTELGLAWLAGSLTTLNPCVFPLLPLVLGGTLQANRWAPMAMGAGMVSMFAMLGLLVGMAGDALGIDQDLIRTAGAWLLISFGLVMLVPVMNEWFTRLITPLANGAHGATMRLDGGSLHGAFATGGLLGMVWSPCSGPMLASALAVVATEGGATRGTLILGMFGFGAASVLVAVAYASRQGIGKARGWVLSHMHRVKKIFGLMVLLVGIAILSGFDKWLEAQLIHVLPQGWIDLTTQF</sequence>
<evidence type="ECO:0000256" key="5">
    <source>
        <dbReference type="ARBA" id="ARBA00022989"/>
    </source>
</evidence>
<evidence type="ECO:0000313" key="10">
    <source>
        <dbReference type="Proteomes" id="UP000275012"/>
    </source>
</evidence>
<comment type="caution">
    <text evidence="9">The sequence shown here is derived from an EMBL/GenBank/DDBJ whole genome shotgun (WGS) entry which is preliminary data.</text>
</comment>
<keyword evidence="3 7" id="KW-0812">Transmembrane</keyword>
<feature type="transmembrane region" description="Helical" evidence="7">
    <location>
        <begin position="161"/>
        <end position="181"/>
    </location>
</feature>
<evidence type="ECO:0000313" key="9">
    <source>
        <dbReference type="EMBL" id="RMH87744.1"/>
    </source>
</evidence>
<dbReference type="InterPro" id="IPR003834">
    <property type="entry name" value="Cyt_c_assmbl_TM_dom"/>
</dbReference>
<evidence type="ECO:0000256" key="2">
    <source>
        <dbReference type="ARBA" id="ARBA00006143"/>
    </source>
</evidence>
<dbReference type="InterPro" id="IPR051790">
    <property type="entry name" value="Cytochrome_c-biogenesis_DsbD"/>
</dbReference>
<protein>
    <submittedName>
        <fullName evidence="9">Cytochrome c biogenesis protein CcdA</fullName>
    </submittedName>
</protein>
<feature type="transmembrane region" description="Helical" evidence="7">
    <location>
        <begin position="202"/>
        <end position="218"/>
    </location>
</feature>
<reference evidence="9 10" key="1">
    <citation type="submission" date="2018-10" db="EMBL/GenBank/DDBJ databases">
        <title>Proposal of Lysobacter pythonis sp. nov. isolated from royal pythons (Python regius).</title>
        <authorList>
            <person name="Hans-Juergen B."/>
            <person name="Huptas C."/>
            <person name="Sandra B."/>
            <person name="Igor L."/>
            <person name="Joachim S."/>
            <person name="Siegfried S."/>
            <person name="Mareike W."/>
            <person name="Peter K."/>
        </authorList>
    </citation>
    <scope>NUCLEOTIDE SEQUENCE [LARGE SCALE GENOMIC DNA]</scope>
    <source>
        <strain evidence="9 10">4284/11</strain>
    </source>
</reference>
<dbReference type="GO" id="GO:0017004">
    <property type="term" value="P:cytochrome complex assembly"/>
    <property type="evidence" value="ECO:0007669"/>
    <property type="project" value="UniProtKB-KW"/>
</dbReference>
<keyword evidence="5 7" id="KW-1133">Transmembrane helix</keyword>
<name>A0A3M2HPT0_9GAMM</name>
<organism evidence="9 10">
    <name type="scientific">Solilutibacter pythonis</name>
    <dbReference type="NCBI Taxonomy" id="2483112"/>
    <lineage>
        <taxon>Bacteria</taxon>
        <taxon>Pseudomonadati</taxon>
        <taxon>Pseudomonadota</taxon>
        <taxon>Gammaproteobacteria</taxon>
        <taxon>Lysobacterales</taxon>
        <taxon>Lysobacteraceae</taxon>
        <taxon>Solilutibacter</taxon>
    </lineage>
</organism>
<dbReference type="Proteomes" id="UP000275012">
    <property type="component" value="Unassembled WGS sequence"/>
</dbReference>
<dbReference type="PANTHER" id="PTHR31272">
    <property type="entry name" value="CYTOCHROME C-TYPE BIOGENESIS PROTEIN HI_1454-RELATED"/>
    <property type="match status" value="1"/>
</dbReference>
<dbReference type="PANTHER" id="PTHR31272:SF9">
    <property type="entry name" value="BLL1027 PROTEIN"/>
    <property type="match status" value="1"/>
</dbReference>
<dbReference type="Pfam" id="PF02683">
    <property type="entry name" value="DsbD_TM"/>
    <property type="match status" value="1"/>
</dbReference>
<gene>
    <name evidence="9" type="ORF">EBB59_12525</name>
</gene>
<feature type="transmembrane region" description="Helical" evidence="7">
    <location>
        <begin position="7"/>
        <end position="28"/>
    </location>
</feature>
<dbReference type="AlphaFoldDB" id="A0A3M2HPT0"/>
<evidence type="ECO:0000256" key="6">
    <source>
        <dbReference type="ARBA" id="ARBA00023136"/>
    </source>
</evidence>
<dbReference type="OrthoDB" id="9811352at2"/>
<accession>A0A3M2HPT0</accession>
<evidence type="ECO:0000256" key="4">
    <source>
        <dbReference type="ARBA" id="ARBA00022748"/>
    </source>
</evidence>
<evidence type="ECO:0000256" key="7">
    <source>
        <dbReference type="SAM" id="Phobius"/>
    </source>
</evidence>
<comment type="subcellular location">
    <subcellularLocation>
        <location evidence="1">Membrane</location>
        <topology evidence="1">Multi-pass membrane protein</topology>
    </subcellularLocation>
</comment>
<keyword evidence="4" id="KW-0201">Cytochrome c-type biogenesis</keyword>
<feature type="transmembrane region" description="Helical" evidence="7">
    <location>
        <begin position="40"/>
        <end position="61"/>
    </location>
</feature>
<dbReference type="EMBL" id="RFLY01000024">
    <property type="protein sequence ID" value="RMH87744.1"/>
    <property type="molecule type" value="Genomic_DNA"/>
</dbReference>
<dbReference type="GO" id="GO:0016020">
    <property type="term" value="C:membrane"/>
    <property type="evidence" value="ECO:0007669"/>
    <property type="project" value="UniProtKB-SubCell"/>
</dbReference>
<evidence type="ECO:0000259" key="8">
    <source>
        <dbReference type="Pfam" id="PF02683"/>
    </source>
</evidence>
<proteinExistence type="inferred from homology"/>
<feature type="transmembrane region" description="Helical" evidence="7">
    <location>
        <begin position="73"/>
        <end position="94"/>
    </location>
</feature>
<evidence type="ECO:0000256" key="1">
    <source>
        <dbReference type="ARBA" id="ARBA00004141"/>
    </source>
</evidence>
<dbReference type="RefSeq" id="WP_122102488.1">
    <property type="nucleotide sequence ID" value="NZ_RFLY01000024.1"/>
</dbReference>